<accession>M1BJ68</accession>
<dbReference type="PaxDb" id="4113-PGSC0003DMT400046517"/>
<evidence type="ECO:0000313" key="3">
    <source>
        <dbReference type="Proteomes" id="UP000011115"/>
    </source>
</evidence>
<organism evidence="2 3">
    <name type="scientific">Solanum tuberosum</name>
    <name type="common">Potato</name>
    <dbReference type="NCBI Taxonomy" id="4113"/>
    <lineage>
        <taxon>Eukaryota</taxon>
        <taxon>Viridiplantae</taxon>
        <taxon>Streptophyta</taxon>
        <taxon>Embryophyta</taxon>
        <taxon>Tracheophyta</taxon>
        <taxon>Spermatophyta</taxon>
        <taxon>Magnoliopsida</taxon>
        <taxon>eudicotyledons</taxon>
        <taxon>Gunneridae</taxon>
        <taxon>Pentapetalae</taxon>
        <taxon>asterids</taxon>
        <taxon>lamiids</taxon>
        <taxon>Solanales</taxon>
        <taxon>Solanaceae</taxon>
        <taxon>Solanoideae</taxon>
        <taxon>Solaneae</taxon>
        <taxon>Solanum</taxon>
    </lineage>
</organism>
<evidence type="ECO:0000313" key="2">
    <source>
        <dbReference type="EnsemblPlants" id="PGSC0003DMT400046517"/>
    </source>
</evidence>
<keyword evidence="1" id="KW-0472">Membrane</keyword>
<dbReference type="Proteomes" id="UP000011115">
    <property type="component" value="Unassembled WGS sequence"/>
</dbReference>
<dbReference type="EnsemblPlants" id="PGSC0003DMT400046517">
    <property type="protein sequence ID" value="PGSC0003DMT400046517"/>
    <property type="gene ID" value="PGSC0003DMG400018055"/>
</dbReference>
<feature type="transmembrane region" description="Helical" evidence="1">
    <location>
        <begin position="80"/>
        <end position="99"/>
    </location>
</feature>
<reference evidence="2" key="2">
    <citation type="submission" date="2015-06" db="UniProtKB">
        <authorList>
            <consortium name="EnsemblPlants"/>
        </authorList>
    </citation>
    <scope>IDENTIFICATION</scope>
    <source>
        <strain evidence="2">DM1-3 516 R44</strain>
    </source>
</reference>
<keyword evidence="3" id="KW-1185">Reference proteome</keyword>
<dbReference type="AlphaFoldDB" id="M1BJ68"/>
<reference evidence="3" key="1">
    <citation type="journal article" date="2011" name="Nature">
        <title>Genome sequence and analysis of the tuber crop potato.</title>
        <authorList>
            <consortium name="The Potato Genome Sequencing Consortium"/>
        </authorList>
    </citation>
    <scope>NUCLEOTIDE SEQUENCE [LARGE SCALE GENOMIC DNA]</scope>
    <source>
        <strain evidence="3">cv. DM1-3 516 R44</strain>
    </source>
</reference>
<dbReference type="Gramene" id="PGSC0003DMT400046517">
    <property type="protein sequence ID" value="PGSC0003DMT400046517"/>
    <property type="gene ID" value="PGSC0003DMG400018055"/>
</dbReference>
<dbReference type="HOGENOM" id="CLU_1613684_0_0_1"/>
<keyword evidence="1" id="KW-0812">Transmembrane</keyword>
<sequence length="165" mass="17597">MTTTSTFTGIVTVLTTCVAASTTALATITGVSTTSTVITFTLGIPISSLLESVIVRTQTFDRGNPVHCPATEACRLECGVYNYVMVILAYVVGLLKLVYSLEKWPDSPETTTFSTNSSATISSSPPYPRLPYTIEAAFTAVEEVEEEKVVFSVGSLATYLGCDPE</sequence>
<keyword evidence="1" id="KW-1133">Transmembrane helix</keyword>
<proteinExistence type="predicted"/>
<dbReference type="InParanoid" id="M1BJ68"/>
<protein>
    <submittedName>
        <fullName evidence="2">Glycine-rich protein 2</fullName>
    </submittedName>
</protein>
<evidence type="ECO:0000256" key="1">
    <source>
        <dbReference type="SAM" id="Phobius"/>
    </source>
</evidence>
<name>M1BJ68_SOLTU</name>